<reference evidence="9 10" key="1">
    <citation type="submission" date="2016-01" db="EMBL/GenBank/DDBJ databases">
        <title>Complete Genome Sequence of Paenibacillus yonginensis DCY84, a novel Plant Growth-Promoting Bacteria with Elicitation of Induced Systemic Resistance.</title>
        <authorList>
            <person name="Kim Y.J."/>
            <person name="Yang D.C."/>
            <person name="Sukweenadhi J."/>
        </authorList>
    </citation>
    <scope>NUCLEOTIDE SEQUENCE [LARGE SCALE GENOMIC DNA]</scope>
    <source>
        <strain evidence="9 10">DCY84</strain>
    </source>
</reference>
<evidence type="ECO:0000256" key="3">
    <source>
        <dbReference type="ARBA" id="ARBA00022448"/>
    </source>
</evidence>
<evidence type="ECO:0000256" key="4">
    <source>
        <dbReference type="ARBA" id="ARBA00022795"/>
    </source>
</evidence>
<dbReference type="GO" id="GO:0044781">
    <property type="term" value="P:bacterial-type flagellum organization"/>
    <property type="evidence" value="ECO:0007669"/>
    <property type="project" value="UniProtKB-KW"/>
</dbReference>
<name>A0A1B1MXU6_9BACL</name>
<keyword evidence="9" id="KW-0282">Flagellum</keyword>
<dbReference type="STRING" id="1462996.AWM70_04960"/>
<keyword evidence="6" id="KW-1006">Bacterial flagellum protein export</keyword>
<dbReference type="KEGG" id="pyg:AWM70_04960"/>
<sequence>MSKLIKATQYVPLDNLKQLDLSKHYESTAPEQADHEHSEHEAAYRQRVEEAEQTRAEILQDAKEFAERQVREASEEAERLMEEAKQQIEAWWQERRQQDEQLIEASKAEGFHQGYEEGRQQVELELQQQIDRMMGEAQAVLTEAQRNKEQIIQEAEPFVVALSCEIARKIIDKQLTLEPEYALDLIERSLARKKEQGTLTLCVSPSHYSFVQAAKEELSLVIDSQAELLIIPDSSVKDHGCVIRSSFGSIDARIDTQLTEIKKELLRISQHAEDQRMDDDHV</sequence>
<keyword evidence="3" id="KW-0813">Transport</keyword>
<dbReference type="AlphaFoldDB" id="A0A1B1MXU6"/>
<feature type="domain" description="Flagellar assembly protein FliH/Type III secretion system HrpE" evidence="8">
    <location>
        <begin position="135"/>
        <end position="260"/>
    </location>
</feature>
<dbReference type="Proteomes" id="UP000092573">
    <property type="component" value="Chromosome"/>
</dbReference>
<dbReference type="InterPro" id="IPR051472">
    <property type="entry name" value="T3SS_Stator/FliH"/>
</dbReference>
<organism evidence="9 10">
    <name type="scientific">Paenibacillus yonginensis</name>
    <dbReference type="NCBI Taxonomy" id="1462996"/>
    <lineage>
        <taxon>Bacteria</taxon>
        <taxon>Bacillati</taxon>
        <taxon>Bacillota</taxon>
        <taxon>Bacilli</taxon>
        <taxon>Bacillales</taxon>
        <taxon>Paenibacillaceae</taxon>
        <taxon>Paenibacillus</taxon>
    </lineage>
</organism>
<comment type="function">
    <text evidence="1">Needed for flagellar regrowth and assembly.</text>
</comment>
<evidence type="ECO:0000256" key="1">
    <source>
        <dbReference type="ARBA" id="ARBA00003041"/>
    </source>
</evidence>
<comment type="similarity">
    <text evidence="2">Belongs to the FliH family.</text>
</comment>
<evidence type="ECO:0000256" key="2">
    <source>
        <dbReference type="ARBA" id="ARBA00006602"/>
    </source>
</evidence>
<dbReference type="EMBL" id="CP014167">
    <property type="protein sequence ID" value="ANS74000.1"/>
    <property type="molecule type" value="Genomic_DNA"/>
</dbReference>
<evidence type="ECO:0000259" key="8">
    <source>
        <dbReference type="Pfam" id="PF02108"/>
    </source>
</evidence>
<evidence type="ECO:0000256" key="7">
    <source>
        <dbReference type="SAM" id="MobiDB-lite"/>
    </source>
</evidence>
<dbReference type="PANTHER" id="PTHR34982:SF1">
    <property type="entry name" value="FLAGELLAR ASSEMBLY PROTEIN FLIH"/>
    <property type="match status" value="1"/>
</dbReference>
<proteinExistence type="inferred from homology"/>
<evidence type="ECO:0000256" key="6">
    <source>
        <dbReference type="ARBA" id="ARBA00023225"/>
    </source>
</evidence>
<dbReference type="RefSeq" id="WP_068694607.1">
    <property type="nucleotide sequence ID" value="NZ_CP014167.1"/>
</dbReference>
<dbReference type="GO" id="GO:0005829">
    <property type="term" value="C:cytosol"/>
    <property type="evidence" value="ECO:0007669"/>
    <property type="project" value="TreeGrafter"/>
</dbReference>
<gene>
    <name evidence="9" type="ORF">AWM70_04960</name>
</gene>
<keyword evidence="5" id="KW-0653">Protein transport</keyword>
<dbReference type="Pfam" id="PF02108">
    <property type="entry name" value="FliH"/>
    <property type="match status" value="1"/>
</dbReference>
<dbReference type="GO" id="GO:0015031">
    <property type="term" value="P:protein transport"/>
    <property type="evidence" value="ECO:0007669"/>
    <property type="project" value="UniProtKB-KW"/>
</dbReference>
<accession>A0A1B1MXU6</accession>
<protein>
    <submittedName>
        <fullName evidence="9">Flagellar assembly protein FliH</fullName>
    </submittedName>
</protein>
<keyword evidence="4" id="KW-1005">Bacterial flagellum biogenesis</keyword>
<dbReference type="OrthoDB" id="19020at2"/>
<dbReference type="PANTHER" id="PTHR34982">
    <property type="entry name" value="YOP PROTEINS TRANSLOCATION PROTEIN L"/>
    <property type="match status" value="1"/>
</dbReference>
<evidence type="ECO:0000313" key="10">
    <source>
        <dbReference type="Proteomes" id="UP000092573"/>
    </source>
</evidence>
<keyword evidence="9" id="KW-0969">Cilium</keyword>
<keyword evidence="9" id="KW-0966">Cell projection</keyword>
<dbReference type="InterPro" id="IPR018035">
    <property type="entry name" value="Flagellar_FliH/T3SS_HrpE"/>
</dbReference>
<feature type="region of interest" description="Disordered" evidence="7">
    <location>
        <begin position="23"/>
        <end position="43"/>
    </location>
</feature>
<evidence type="ECO:0000256" key="5">
    <source>
        <dbReference type="ARBA" id="ARBA00022927"/>
    </source>
</evidence>
<keyword evidence="10" id="KW-1185">Reference proteome</keyword>
<evidence type="ECO:0000313" key="9">
    <source>
        <dbReference type="EMBL" id="ANS74000.1"/>
    </source>
</evidence>